<protein>
    <submittedName>
        <fullName evidence="2">Putative ovule protein</fullName>
    </submittedName>
</protein>
<accession>A0A0V0GUS3</accession>
<sequence>MRFSKMSTSSRKTVRKISVSSKEQQQQSFFQILRNLVPNMFTNPLAYFVSHSIPLPFPITP</sequence>
<feature type="region of interest" description="Disordered" evidence="1">
    <location>
        <begin position="1"/>
        <end position="24"/>
    </location>
</feature>
<proteinExistence type="predicted"/>
<reference evidence="2" key="1">
    <citation type="submission" date="2015-12" db="EMBL/GenBank/DDBJ databases">
        <title>Gene expression during late stages of embryo sac development: a critical building block for successful pollen-pistil interactions.</title>
        <authorList>
            <person name="Liu Y."/>
            <person name="Joly V."/>
            <person name="Sabar M."/>
            <person name="Matton D.P."/>
        </authorList>
    </citation>
    <scope>NUCLEOTIDE SEQUENCE</scope>
</reference>
<feature type="compositionally biased region" description="Polar residues" evidence="1">
    <location>
        <begin position="1"/>
        <end position="11"/>
    </location>
</feature>
<evidence type="ECO:0000313" key="2">
    <source>
        <dbReference type="EMBL" id="JAP11677.1"/>
    </source>
</evidence>
<dbReference type="EMBL" id="GEDG01030914">
    <property type="protein sequence ID" value="JAP11677.1"/>
    <property type="molecule type" value="Transcribed_RNA"/>
</dbReference>
<organism evidence="2">
    <name type="scientific">Solanum chacoense</name>
    <name type="common">Chaco potato</name>
    <dbReference type="NCBI Taxonomy" id="4108"/>
    <lineage>
        <taxon>Eukaryota</taxon>
        <taxon>Viridiplantae</taxon>
        <taxon>Streptophyta</taxon>
        <taxon>Embryophyta</taxon>
        <taxon>Tracheophyta</taxon>
        <taxon>Spermatophyta</taxon>
        <taxon>Magnoliopsida</taxon>
        <taxon>eudicotyledons</taxon>
        <taxon>Gunneridae</taxon>
        <taxon>Pentapetalae</taxon>
        <taxon>asterids</taxon>
        <taxon>lamiids</taxon>
        <taxon>Solanales</taxon>
        <taxon>Solanaceae</taxon>
        <taxon>Solanoideae</taxon>
        <taxon>Solaneae</taxon>
        <taxon>Solanum</taxon>
    </lineage>
</organism>
<evidence type="ECO:0000256" key="1">
    <source>
        <dbReference type="SAM" id="MobiDB-lite"/>
    </source>
</evidence>
<name>A0A0V0GUS3_SOLCH</name>
<dbReference type="AlphaFoldDB" id="A0A0V0GUS3"/>